<feature type="binding site" evidence="2">
    <location>
        <position position="96"/>
    </location>
    <ligand>
        <name>glutathione</name>
        <dbReference type="ChEBI" id="CHEBI:57925"/>
    </ligand>
</feature>
<dbReference type="Gene3D" id="3.40.30.10">
    <property type="entry name" value="Glutaredoxin"/>
    <property type="match status" value="1"/>
</dbReference>
<dbReference type="CDD" id="cd03190">
    <property type="entry name" value="GST_C_Omega_like"/>
    <property type="match status" value="1"/>
</dbReference>
<feature type="binding site" evidence="2">
    <location>
        <begin position="129"/>
        <end position="132"/>
    </location>
    <ligand>
        <name>glutathione</name>
        <dbReference type="ChEBI" id="CHEBI:57925"/>
    </ligand>
</feature>
<gene>
    <name evidence="5" type="primary">yqjG_2</name>
    <name evidence="5" type="ORF">lpari_03860</name>
</gene>
<evidence type="ECO:0000313" key="5">
    <source>
        <dbReference type="EMBL" id="OEH45162.1"/>
    </source>
</evidence>
<dbReference type="RefSeq" id="WP_058517913.1">
    <property type="nucleotide sequence ID" value="NZ_CAAAIE010000014.1"/>
</dbReference>
<dbReference type="OrthoDB" id="9769158at2"/>
<dbReference type="PANTHER" id="PTHR32419">
    <property type="entry name" value="GLUTATHIONYL-HYDROQUINONE REDUCTASE"/>
    <property type="match status" value="1"/>
</dbReference>
<evidence type="ECO:0000259" key="4">
    <source>
        <dbReference type="PROSITE" id="PS50405"/>
    </source>
</evidence>
<feature type="active site" description="Proton donor/acceptor" evidence="1">
    <location>
        <position position="194"/>
    </location>
</feature>
<dbReference type="FunFam" id="3.40.30.10:FF:000058">
    <property type="entry name" value="Glutathione S-transferase, omega"/>
    <property type="match status" value="1"/>
</dbReference>
<dbReference type="InterPro" id="IPR047047">
    <property type="entry name" value="GST_Omega-like_C"/>
</dbReference>
<keyword evidence="6" id="KW-1185">Reference proteome</keyword>
<feature type="binding site" evidence="2">
    <location>
        <begin position="147"/>
        <end position="148"/>
    </location>
    <ligand>
        <name>glutathione</name>
        <dbReference type="ChEBI" id="CHEBI:57925"/>
    </ligand>
</feature>
<dbReference type="SUPFAM" id="SSF47616">
    <property type="entry name" value="GST C-terminal domain-like"/>
    <property type="match status" value="1"/>
</dbReference>
<dbReference type="InterPro" id="IPR016639">
    <property type="entry name" value="GST_Omega/GSH"/>
</dbReference>
<dbReference type="Proteomes" id="UP000095229">
    <property type="component" value="Unassembled WGS sequence"/>
</dbReference>
<evidence type="ECO:0000313" key="6">
    <source>
        <dbReference type="Proteomes" id="UP000095229"/>
    </source>
</evidence>
<feature type="site" description="Lowers pKa of active site Cys" evidence="3">
    <location>
        <position position="252"/>
    </location>
</feature>
<dbReference type="PIRSF" id="PIRSF015753">
    <property type="entry name" value="GST"/>
    <property type="match status" value="1"/>
</dbReference>
<evidence type="ECO:0000256" key="3">
    <source>
        <dbReference type="PIRSR" id="PIRSR015753-3"/>
    </source>
</evidence>
<dbReference type="PROSITE" id="PS50405">
    <property type="entry name" value="GST_CTER"/>
    <property type="match status" value="1"/>
</dbReference>
<evidence type="ECO:0000256" key="1">
    <source>
        <dbReference type="PIRSR" id="PIRSR015753-1"/>
    </source>
</evidence>
<dbReference type="Gene3D" id="1.20.1050.10">
    <property type="match status" value="1"/>
</dbReference>
<accession>A0A1E5JKX6</accession>
<evidence type="ECO:0000256" key="2">
    <source>
        <dbReference type="PIRSR" id="PIRSR015753-2"/>
    </source>
</evidence>
<dbReference type="EMBL" id="LSOG01000107">
    <property type="protein sequence ID" value="OEH45162.1"/>
    <property type="molecule type" value="Genomic_DNA"/>
</dbReference>
<protein>
    <submittedName>
        <fullName evidence="5">Glutathionyl-hydroquinone reductase YqjG</fullName>
    </submittedName>
</protein>
<dbReference type="GO" id="GO:0004364">
    <property type="term" value="F:glutathione transferase activity"/>
    <property type="evidence" value="ECO:0007669"/>
    <property type="project" value="InterPro"/>
</dbReference>
<feature type="domain" description="GST C-terminal" evidence="4">
    <location>
        <begin position="145"/>
        <end position="298"/>
    </location>
</feature>
<dbReference type="PATRIC" id="fig|45071.6.peg.2270"/>
<dbReference type="InterPro" id="IPR036249">
    <property type="entry name" value="Thioredoxin-like_sf"/>
</dbReference>
<dbReference type="SFLD" id="SFLDG01148">
    <property type="entry name" value="Xi_(cytGST)"/>
    <property type="match status" value="1"/>
</dbReference>
<dbReference type="SUPFAM" id="SSF52833">
    <property type="entry name" value="Thioredoxin-like"/>
    <property type="match status" value="1"/>
</dbReference>
<feature type="site" description="Lowers pKa of active site Cys" evidence="3">
    <location>
        <position position="295"/>
    </location>
</feature>
<proteinExistence type="predicted"/>
<dbReference type="InterPro" id="IPR004045">
    <property type="entry name" value="Glutathione_S-Trfase_N"/>
</dbReference>
<dbReference type="InterPro" id="IPR036282">
    <property type="entry name" value="Glutathione-S-Trfase_C_sf"/>
</dbReference>
<dbReference type="Pfam" id="PF13409">
    <property type="entry name" value="GST_N_2"/>
    <property type="match status" value="1"/>
</dbReference>
<reference evidence="5 6" key="1">
    <citation type="submission" date="2016-02" db="EMBL/GenBank/DDBJ databases">
        <title>Secondary metabolites in Legionella.</title>
        <authorList>
            <person name="Tobias N.J."/>
            <person name="Bode H.B."/>
        </authorList>
    </citation>
    <scope>NUCLEOTIDE SEQUENCE [LARGE SCALE GENOMIC DNA]</scope>
    <source>
        <strain evidence="5 6">DSM 19216</strain>
    </source>
</reference>
<name>A0A1E5JKX6_9GAMM</name>
<dbReference type="AlphaFoldDB" id="A0A1E5JKX6"/>
<dbReference type="InterPro" id="IPR010987">
    <property type="entry name" value="Glutathione-S-Trfase_C-like"/>
</dbReference>
<comment type="caution">
    <text evidence="5">The sequence shown here is derived from an EMBL/GenBank/DDBJ whole genome shotgun (WGS) entry which is preliminary data.</text>
</comment>
<dbReference type="InterPro" id="IPR040079">
    <property type="entry name" value="Glutathione_S-Trfase"/>
</dbReference>
<dbReference type="SFLD" id="SFLDG01206">
    <property type="entry name" value="Xi.1"/>
    <property type="match status" value="1"/>
</dbReference>
<dbReference type="GO" id="GO:0005737">
    <property type="term" value="C:cytoplasm"/>
    <property type="evidence" value="ECO:0007669"/>
    <property type="project" value="TreeGrafter"/>
</dbReference>
<organism evidence="5 6">
    <name type="scientific">Legionella parisiensis</name>
    <dbReference type="NCBI Taxonomy" id="45071"/>
    <lineage>
        <taxon>Bacteria</taxon>
        <taxon>Pseudomonadati</taxon>
        <taxon>Pseudomonadota</taxon>
        <taxon>Gammaproteobacteria</taxon>
        <taxon>Legionellales</taxon>
        <taxon>Legionellaceae</taxon>
        <taxon>Legionella</taxon>
    </lineage>
</organism>
<dbReference type="SFLD" id="SFLDS00019">
    <property type="entry name" value="Glutathione_Transferase_(cytos"/>
    <property type="match status" value="1"/>
</dbReference>
<feature type="active site" description="Nucleophile" evidence="1">
    <location>
        <position position="63"/>
    </location>
</feature>
<sequence>MGLLINGQWANQWYETKSHGGKFLRENSTIRNWVTPNGAPGPSGKGGFKAEIGRYHLYVSLACPWAHRTLIFRKLKNLEKHIPISIVSPEMLQHGWTFCVSEGSTGDDVNHASYLYEIYTANDSKYTGRVTVPVLWDEETRVIVNNESSDIIRMFNQSFNSITQNTKDYYPQNLQSAIDKINEYVYKNVNNGVYSCGFATSQRAYESAYTRLFKALDRIESILHKKRYLLGDTITEADWRLFTTLIRFDTVYYSHFKCNRQRIEDYPNISEYLRELYQWPGVSETVNFYHIKRHYYYSHSMINPTQIVPLGLEVDFLRPFNRCMTHK</sequence>
<dbReference type="PANTHER" id="PTHR32419:SF6">
    <property type="entry name" value="GLUTATHIONE S-TRANSFERASE OMEGA-LIKE 1-RELATED"/>
    <property type="match status" value="1"/>
</dbReference>
<dbReference type="Pfam" id="PF13410">
    <property type="entry name" value="GST_C_2"/>
    <property type="match status" value="1"/>
</dbReference>